<sequence length="438" mass="50350">MNLLHHVARTAVNQKLGGLRWQEPRDLEQRIRPGRSFLYIHVPFCESICPFCMFNAHKLDRRSSQVQDYFAALKRELLMYEAAGFEFGAAYVGGGTPALVHEELAEFLEFVRNRFDLAEVSVEANPRVSDAAVQSFQAVGVDRLSVGVQSFDDGMLARLGRLEAYGSGAEIRERVNRLLGRFRIVNVDFIFNLPGHDPEVLARDLQIAVEDGIDQLTTYPLMEAQQNRGYVDRQGRIDYDLEARLYKRVILPALRERYTPVSSWCFSRKDKPEIDMLDEYVVDYFDYVGIGTGSMSLHGGRVSVNAYTLPLYQRLIAEGRRPVVLESAPLARRDYMLYYLMMALFGRRVDCKRFEEIFGVPLRRALWPECAALRAMGLVYGDGDQIYTNERGMYVFLMILREFFTHVNRFRSLAREASHKLERQQPPAPEFNLEPALD</sequence>
<dbReference type="GO" id="GO:0005737">
    <property type="term" value="C:cytoplasm"/>
    <property type="evidence" value="ECO:0007669"/>
    <property type="project" value="TreeGrafter"/>
</dbReference>
<dbReference type="PANTHER" id="PTHR13932">
    <property type="entry name" value="COPROPORPHYRINIGEN III OXIDASE"/>
    <property type="match status" value="1"/>
</dbReference>
<dbReference type="PROSITE" id="PS51918">
    <property type="entry name" value="RADICAL_SAM"/>
    <property type="match status" value="1"/>
</dbReference>
<accession>A0A7C4ZHC1</accession>
<dbReference type="GO" id="GO:0003824">
    <property type="term" value="F:catalytic activity"/>
    <property type="evidence" value="ECO:0007669"/>
    <property type="project" value="InterPro"/>
</dbReference>
<evidence type="ECO:0000259" key="2">
    <source>
        <dbReference type="PROSITE" id="PS51918"/>
    </source>
</evidence>
<dbReference type="SFLD" id="SFLDS00029">
    <property type="entry name" value="Radical_SAM"/>
    <property type="match status" value="1"/>
</dbReference>
<organism evidence="3">
    <name type="scientific">Oceanithermus profundus</name>
    <dbReference type="NCBI Taxonomy" id="187137"/>
    <lineage>
        <taxon>Bacteria</taxon>
        <taxon>Thermotogati</taxon>
        <taxon>Deinococcota</taxon>
        <taxon>Deinococci</taxon>
        <taxon>Thermales</taxon>
        <taxon>Thermaceae</taxon>
        <taxon>Oceanithermus</taxon>
    </lineage>
</organism>
<dbReference type="Pfam" id="PF04055">
    <property type="entry name" value="Radical_SAM"/>
    <property type="match status" value="1"/>
</dbReference>
<dbReference type="InterPro" id="IPR007197">
    <property type="entry name" value="rSAM"/>
</dbReference>
<protein>
    <submittedName>
        <fullName evidence="3">Coproporphyrinogen III oxidase family protein</fullName>
    </submittedName>
</protein>
<dbReference type="SFLD" id="SFLDG01065">
    <property type="entry name" value="anaerobic_coproporphyrinogen-I"/>
    <property type="match status" value="1"/>
</dbReference>
<dbReference type="AlphaFoldDB" id="A0A7C4ZHC1"/>
<proteinExistence type="predicted"/>
<evidence type="ECO:0000256" key="1">
    <source>
        <dbReference type="SAM" id="MobiDB-lite"/>
    </source>
</evidence>
<dbReference type="GO" id="GO:0006779">
    <property type="term" value="P:porphyrin-containing compound biosynthetic process"/>
    <property type="evidence" value="ECO:0007669"/>
    <property type="project" value="TreeGrafter"/>
</dbReference>
<dbReference type="PANTHER" id="PTHR13932:SF5">
    <property type="entry name" value="RADICAL S-ADENOSYL METHIONINE DOMAIN-CONTAINING PROTEIN 1, MITOCHONDRIAL"/>
    <property type="match status" value="1"/>
</dbReference>
<comment type="caution">
    <text evidence="3">The sequence shown here is derived from an EMBL/GenBank/DDBJ whole genome shotgun (WGS) entry which is preliminary data.</text>
</comment>
<gene>
    <name evidence="3" type="ORF">ENK37_08940</name>
</gene>
<reference evidence="3" key="1">
    <citation type="journal article" date="2020" name="mSystems">
        <title>Genome- and Community-Level Interaction Insights into Carbon Utilization and Element Cycling Functions of Hydrothermarchaeota in Hydrothermal Sediment.</title>
        <authorList>
            <person name="Zhou Z."/>
            <person name="Liu Y."/>
            <person name="Xu W."/>
            <person name="Pan J."/>
            <person name="Luo Z.H."/>
            <person name="Li M."/>
        </authorList>
    </citation>
    <scope>NUCLEOTIDE SEQUENCE [LARGE SCALE GENOMIC DNA]</scope>
    <source>
        <strain evidence="3">HyVt-570</strain>
    </source>
</reference>
<dbReference type="GO" id="GO:0051539">
    <property type="term" value="F:4 iron, 4 sulfur cluster binding"/>
    <property type="evidence" value="ECO:0007669"/>
    <property type="project" value="TreeGrafter"/>
</dbReference>
<dbReference type="NCBIfam" id="NF006385">
    <property type="entry name" value="PRK08629.1"/>
    <property type="match status" value="1"/>
</dbReference>
<dbReference type="InterPro" id="IPR058240">
    <property type="entry name" value="rSAM_sf"/>
</dbReference>
<feature type="region of interest" description="Disordered" evidence="1">
    <location>
        <begin position="418"/>
        <end position="438"/>
    </location>
</feature>
<dbReference type="Proteomes" id="UP000885759">
    <property type="component" value="Unassembled WGS sequence"/>
</dbReference>
<evidence type="ECO:0000313" key="3">
    <source>
        <dbReference type="EMBL" id="HGY10158.1"/>
    </source>
</evidence>
<dbReference type="EMBL" id="DRPZ01000229">
    <property type="protein sequence ID" value="HGY10158.1"/>
    <property type="molecule type" value="Genomic_DNA"/>
</dbReference>
<dbReference type="InterPro" id="IPR034505">
    <property type="entry name" value="Coproporphyrinogen-III_oxidase"/>
</dbReference>
<dbReference type="SUPFAM" id="SSF102114">
    <property type="entry name" value="Radical SAM enzymes"/>
    <property type="match status" value="1"/>
</dbReference>
<dbReference type="InterPro" id="IPR006638">
    <property type="entry name" value="Elp3/MiaA/NifB-like_rSAM"/>
</dbReference>
<dbReference type="SMART" id="SM00729">
    <property type="entry name" value="Elp3"/>
    <property type="match status" value="1"/>
</dbReference>
<feature type="domain" description="Radical SAM core" evidence="2">
    <location>
        <begin position="30"/>
        <end position="261"/>
    </location>
</feature>
<dbReference type="CDD" id="cd01335">
    <property type="entry name" value="Radical_SAM"/>
    <property type="match status" value="1"/>
</dbReference>
<name>A0A7C4ZHC1_9DEIN</name>